<keyword evidence="4" id="KW-1185">Reference proteome</keyword>
<name>A0A495XE91_9PSEU</name>
<evidence type="ECO:0000313" key="4">
    <source>
        <dbReference type="Proteomes" id="UP000272729"/>
    </source>
</evidence>
<feature type="region of interest" description="Disordered" evidence="1">
    <location>
        <begin position="50"/>
        <end position="122"/>
    </location>
</feature>
<reference evidence="3 4" key="1">
    <citation type="submission" date="2018-10" db="EMBL/GenBank/DDBJ databases">
        <title>Sequencing the genomes of 1000 actinobacteria strains.</title>
        <authorList>
            <person name="Klenk H.-P."/>
        </authorList>
    </citation>
    <scope>NUCLEOTIDE SEQUENCE [LARGE SCALE GENOMIC DNA]</scope>
    <source>
        <strain evidence="3 4">DSM 43911</strain>
    </source>
</reference>
<keyword evidence="2" id="KW-0812">Transmembrane</keyword>
<feature type="compositionally biased region" description="Basic and acidic residues" evidence="1">
    <location>
        <begin position="50"/>
        <end position="59"/>
    </location>
</feature>
<comment type="caution">
    <text evidence="3">The sequence shown here is derived from an EMBL/GenBank/DDBJ whole genome shotgun (WGS) entry which is preliminary data.</text>
</comment>
<sequence length="149" mass="15137">MVGRGVGNGRFVTSLALPLPTVPRLPLPLLSFTALAVLAGVVTAVALIRADQEPPREQRVGTSPVPTQRAGGDGPPMDFEGAGVSVTTSARAKVTTTATTVGTQTTTTQITSTTTDEPRQSVTVPELTVSVPVSTSSTELEVPTAVSGA</sequence>
<keyword evidence="2" id="KW-1133">Transmembrane helix</keyword>
<organism evidence="3 4">
    <name type="scientific">Saccharothrix variisporea</name>
    <dbReference type="NCBI Taxonomy" id="543527"/>
    <lineage>
        <taxon>Bacteria</taxon>
        <taxon>Bacillati</taxon>
        <taxon>Actinomycetota</taxon>
        <taxon>Actinomycetes</taxon>
        <taxon>Pseudonocardiales</taxon>
        <taxon>Pseudonocardiaceae</taxon>
        <taxon>Saccharothrix</taxon>
    </lineage>
</organism>
<gene>
    <name evidence="3" type="ORF">DFJ66_4413</name>
</gene>
<protein>
    <submittedName>
        <fullName evidence="3">Uncharacterized protein</fullName>
    </submittedName>
</protein>
<accession>A0A495XE91</accession>
<evidence type="ECO:0000256" key="1">
    <source>
        <dbReference type="SAM" id="MobiDB-lite"/>
    </source>
</evidence>
<dbReference type="EMBL" id="RBXR01000001">
    <property type="protein sequence ID" value="RKT71134.1"/>
    <property type="molecule type" value="Genomic_DNA"/>
</dbReference>
<feature type="transmembrane region" description="Helical" evidence="2">
    <location>
        <begin position="27"/>
        <end position="48"/>
    </location>
</feature>
<dbReference type="Proteomes" id="UP000272729">
    <property type="component" value="Unassembled WGS sequence"/>
</dbReference>
<evidence type="ECO:0000313" key="3">
    <source>
        <dbReference type="EMBL" id="RKT71134.1"/>
    </source>
</evidence>
<proteinExistence type="predicted"/>
<feature type="compositionally biased region" description="Low complexity" evidence="1">
    <location>
        <begin position="85"/>
        <end position="122"/>
    </location>
</feature>
<dbReference type="AlphaFoldDB" id="A0A495XE91"/>
<evidence type="ECO:0000256" key="2">
    <source>
        <dbReference type="SAM" id="Phobius"/>
    </source>
</evidence>
<keyword evidence="2" id="KW-0472">Membrane</keyword>